<dbReference type="Pfam" id="PF00673">
    <property type="entry name" value="Ribosomal_L5_C"/>
    <property type="match status" value="1"/>
</dbReference>
<feature type="domain" description="Large ribosomal subunit protein uL5 C-terminal" evidence="7">
    <location>
        <begin position="77"/>
        <end position="168"/>
    </location>
</feature>
<evidence type="ECO:0000256" key="1">
    <source>
        <dbReference type="ARBA" id="ARBA00008553"/>
    </source>
</evidence>
<evidence type="ECO:0000256" key="4">
    <source>
        <dbReference type="ARBA" id="ARBA00035461"/>
    </source>
</evidence>
<dbReference type="GO" id="GO:0003735">
    <property type="term" value="F:structural constituent of ribosome"/>
    <property type="evidence" value="ECO:0007669"/>
    <property type="project" value="InterPro"/>
</dbReference>
<proteinExistence type="inferred from homology"/>
<accession>A0A1G2CN84</accession>
<dbReference type="InterPro" id="IPR031309">
    <property type="entry name" value="Ribosomal_uL5_C"/>
</dbReference>
<dbReference type="GO" id="GO:0005840">
    <property type="term" value="C:ribosome"/>
    <property type="evidence" value="ECO:0007669"/>
    <property type="project" value="UniProtKB-KW"/>
</dbReference>
<dbReference type="InterPro" id="IPR022803">
    <property type="entry name" value="Ribosomal_uL5_dom_sf"/>
</dbReference>
<dbReference type="PIRSF" id="PIRSF002161">
    <property type="entry name" value="Ribosomal_L5"/>
    <property type="match status" value="1"/>
</dbReference>
<evidence type="ECO:0000256" key="3">
    <source>
        <dbReference type="ARBA" id="ARBA00023274"/>
    </source>
</evidence>
<dbReference type="InterPro" id="IPR002132">
    <property type="entry name" value="Ribosomal_uL5"/>
</dbReference>
<dbReference type="GO" id="GO:0006412">
    <property type="term" value="P:translation"/>
    <property type="evidence" value="ECO:0007669"/>
    <property type="project" value="InterPro"/>
</dbReference>
<dbReference type="Pfam" id="PF00281">
    <property type="entry name" value="Ribosomal_L5"/>
    <property type="match status" value="1"/>
</dbReference>
<dbReference type="GO" id="GO:1990904">
    <property type="term" value="C:ribonucleoprotein complex"/>
    <property type="evidence" value="ECO:0007669"/>
    <property type="project" value="UniProtKB-KW"/>
</dbReference>
<evidence type="ECO:0000313" key="9">
    <source>
        <dbReference type="Proteomes" id="UP000178348"/>
    </source>
</evidence>
<evidence type="ECO:0000256" key="5">
    <source>
        <dbReference type="RuleBase" id="RU003930"/>
    </source>
</evidence>
<name>A0A1G2CN84_9BACT</name>
<comment type="similarity">
    <text evidence="1 5">Belongs to the universal ribosomal protein uL5 family.</text>
</comment>
<evidence type="ECO:0000259" key="6">
    <source>
        <dbReference type="Pfam" id="PF00281"/>
    </source>
</evidence>
<dbReference type="AlphaFoldDB" id="A0A1G2CN84"/>
<evidence type="ECO:0000313" key="8">
    <source>
        <dbReference type="EMBL" id="OGZ01908.1"/>
    </source>
</evidence>
<feature type="domain" description="Large ribosomal subunit protein uL5 N-terminal" evidence="6">
    <location>
        <begin position="18"/>
        <end position="72"/>
    </location>
</feature>
<evidence type="ECO:0000259" key="7">
    <source>
        <dbReference type="Pfam" id="PF00673"/>
    </source>
</evidence>
<sequence length="186" mass="20790">MEHSPKQANTEKKAIRAAIEKIVVNAGIGRASGQPNFEEKVLPQILRDVAAICGQASQVRRSRKSIAGFKMREGQVVGLRATLRKAKMVDFFERLVKMVLPRVKDFQGIDLNAIDAKGSLNIGFKEQFVFPEINPEESLFTFSLGANIVPRVRQREKAVELYRALGVPLKKLHVARGKSRGARRNK</sequence>
<gene>
    <name evidence="8" type="ORF">A2946_02630</name>
</gene>
<dbReference type="SUPFAM" id="SSF55282">
    <property type="entry name" value="RL5-like"/>
    <property type="match status" value="1"/>
</dbReference>
<keyword evidence="2 5" id="KW-0689">Ribosomal protein</keyword>
<keyword evidence="3 5" id="KW-0687">Ribonucleoprotein</keyword>
<dbReference type="Proteomes" id="UP000178348">
    <property type="component" value="Unassembled WGS sequence"/>
</dbReference>
<evidence type="ECO:0000256" key="2">
    <source>
        <dbReference type="ARBA" id="ARBA00022980"/>
    </source>
</evidence>
<protein>
    <recommendedName>
        <fullName evidence="4">50S ribosomal protein L5</fullName>
    </recommendedName>
</protein>
<dbReference type="EMBL" id="MHLB01000028">
    <property type="protein sequence ID" value="OGZ01908.1"/>
    <property type="molecule type" value="Genomic_DNA"/>
</dbReference>
<dbReference type="Gene3D" id="3.30.1440.10">
    <property type="match status" value="1"/>
</dbReference>
<organism evidence="8 9">
    <name type="scientific">Candidatus Liptonbacteria bacterium RIFCSPLOWO2_01_FULL_53_13</name>
    <dbReference type="NCBI Taxonomy" id="1798651"/>
    <lineage>
        <taxon>Bacteria</taxon>
        <taxon>Candidatus Liptoniibacteriota</taxon>
    </lineage>
</organism>
<comment type="caution">
    <text evidence="8">The sequence shown here is derived from an EMBL/GenBank/DDBJ whole genome shotgun (WGS) entry which is preliminary data.</text>
</comment>
<dbReference type="InterPro" id="IPR031310">
    <property type="entry name" value="Ribosomal_uL5_N"/>
</dbReference>
<reference evidence="8 9" key="1">
    <citation type="journal article" date="2016" name="Nat. Commun.">
        <title>Thousands of microbial genomes shed light on interconnected biogeochemical processes in an aquifer system.</title>
        <authorList>
            <person name="Anantharaman K."/>
            <person name="Brown C.T."/>
            <person name="Hug L.A."/>
            <person name="Sharon I."/>
            <person name="Castelle C.J."/>
            <person name="Probst A.J."/>
            <person name="Thomas B.C."/>
            <person name="Singh A."/>
            <person name="Wilkins M.J."/>
            <person name="Karaoz U."/>
            <person name="Brodie E.L."/>
            <person name="Williams K.H."/>
            <person name="Hubbard S.S."/>
            <person name="Banfield J.F."/>
        </authorList>
    </citation>
    <scope>NUCLEOTIDE SEQUENCE [LARGE SCALE GENOMIC DNA]</scope>
</reference>
<dbReference type="PANTHER" id="PTHR11994">
    <property type="entry name" value="60S RIBOSOMAL PROTEIN L11-RELATED"/>
    <property type="match status" value="1"/>
</dbReference>